<dbReference type="Proteomes" id="UP001497516">
    <property type="component" value="Chromosome 5"/>
</dbReference>
<protein>
    <recommendedName>
        <fullName evidence="6">CCHC-type domain-containing protein</fullName>
    </recommendedName>
</protein>
<dbReference type="PANTHER" id="PTHR31286:SF178">
    <property type="entry name" value="DUF4283 DOMAIN-CONTAINING PROTEIN"/>
    <property type="match status" value="1"/>
</dbReference>
<evidence type="ECO:0000259" key="2">
    <source>
        <dbReference type="Pfam" id="PF14111"/>
    </source>
</evidence>
<dbReference type="InterPro" id="IPR025836">
    <property type="entry name" value="Zn_knuckle_CX2CX4HX4C"/>
</dbReference>
<evidence type="ECO:0008006" key="6">
    <source>
        <dbReference type="Google" id="ProtNLM"/>
    </source>
</evidence>
<dbReference type="Pfam" id="PF14111">
    <property type="entry name" value="DUF4283"/>
    <property type="match status" value="1"/>
</dbReference>
<organism evidence="4 5">
    <name type="scientific">Linum trigynum</name>
    <dbReference type="NCBI Taxonomy" id="586398"/>
    <lineage>
        <taxon>Eukaryota</taxon>
        <taxon>Viridiplantae</taxon>
        <taxon>Streptophyta</taxon>
        <taxon>Embryophyta</taxon>
        <taxon>Tracheophyta</taxon>
        <taxon>Spermatophyta</taxon>
        <taxon>Magnoliopsida</taxon>
        <taxon>eudicotyledons</taxon>
        <taxon>Gunneridae</taxon>
        <taxon>Pentapetalae</taxon>
        <taxon>rosids</taxon>
        <taxon>fabids</taxon>
        <taxon>Malpighiales</taxon>
        <taxon>Linaceae</taxon>
        <taxon>Linum</taxon>
    </lineage>
</organism>
<reference evidence="4 5" key="1">
    <citation type="submission" date="2024-04" db="EMBL/GenBank/DDBJ databases">
        <authorList>
            <person name="Fracassetti M."/>
        </authorList>
    </citation>
    <scope>NUCLEOTIDE SEQUENCE [LARGE SCALE GENOMIC DNA]</scope>
</reference>
<keyword evidence="5" id="KW-1185">Reference proteome</keyword>
<evidence type="ECO:0000313" key="4">
    <source>
        <dbReference type="EMBL" id="CAL1390476.1"/>
    </source>
</evidence>
<dbReference type="InterPro" id="IPR040256">
    <property type="entry name" value="At4g02000-like"/>
</dbReference>
<proteinExistence type="predicted"/>
<dbReference type="EMBL" id="OZ034818">
    <property type="protein sequence ID" value="CAL1390476.1"/>
    <property type="molecule type" value="Genomic_DNA"/>
</dbReference>
<feature type="domain" description="DUF4283" evidence="2">
    <location>
        <begin position="50"/>
        <end position="127"/>
    </location>
</feature>
<dbReference type="PANTHER" id="PTHR31286">
    <property type="entry name" value="GLYCINE-RICH CELL WALL STRUCTURAL PROTEIN 1.8-LIKE"/>
    <property type="match status" value="1"/>
</dbReference>
<dbReference type="InterPro" id="IPR025558">
    <property type="entry name" value="DUF4283"/>
</dbReference>
<name>A0AAV2EWY3_9ROSI</name>
<sequence length="401" mass="43591">MAFKSPGYGVLLFPIAIDSLIWEVVTFLLQALSMAVVVHFDDADIAAGADREEHSLIGRLVGLPPALPSVKATLARVWRPDGEFTLSPLEMGLTHILFSSKTDMQKVEKGSPWIFPKYLLVVRSWVPPSPTVAASLLWASLEVQIWGVPFECFTAKLAQRLGSALGETASPTLHRSDVSGGLYIRAEPVLDLAAPLPVEIEAGHVIPAKGTFMATIKYERLPVFCFLCGIIGHIGANCARKAELEGGSPRYGGFTVSKESGPEITENMLSRRKKRFTWLRAMSQKPSSSKVAGGFRIPRPPADNRVLVAQMGDQLGHSWEDTQRPRPGRVGERLQLLSLTVEPAPVSDVHPANTEVDEGMIDADNTIPSPPAAKRAKHDNMSLESKSRVEAASPDWSHGDP</sequence>
<evidence type="ECO:0000259" key="3">
    <source>
        <dbReference type="Pfam" id="PF14392"/>
    </source>
</evidence>
<accession>A0AAV2EWY3</accession>
<feature type="compositionally biased region" description="Basic and acidic residues" evidence="1">
    <location>
        <begin position="378"/>
        <end position="389"/>
    </location>
</feature>
<gene>
    <name evidence="4" type="ORF">LTRI10_LOCUS31259</name>
</gene>
<evidence type="ECO:0000256" key="1">
    <source>
        <dbReference type="SAM" id="MobiDB-lite"/>
    </source>
</evidence>
<dbReference type="AlphaFoldDB" id="A0AAV2EWY3"/>
<dbReference type="Pfam" id="PF14392">
    <property type="entry name" value="zf-CCHC_4"/>
    <property type="match status" value="1"/>
</dbReference>
<feature type="region of interest" description="Disordered" evidence="1">
    <location>
        <begin position="346"/>
        <end position="401"/>
    </location>
</feature>
<feature type="domain" description="Zinc knuckle CX2CX4HX4C" evidence="3">
    <location>
        <begin position="212"/>
        <end position="238"/>
    </location>
</feature>
<evidence type="ECO:0000313" key="5">
    <source>
        <dbReference type="Proteomes" id="UP001497516"/>
    </source>
</evidence>